<gene>
    <name evidence="7" type="ORF">PVK06_007601</name>
</gene>
<feature type="compositionally biased region" description="Basic residues" evidence="3">
    <location>
        <begin position="213"/>
        <end position="225"/>
    </location>
</feature>
<dbReference type="Pfam" id="PF26138">
    <property type="entry name" value="DUF8040"/>
    <property type="match status" value="1"/>
</dbReference>
<feature type="domain" description="Myb/SANT-like" evidence="4">
    <location>
        <begin position="20"/>
        <end position="113"/>
    </location>
</feature>
<feature type="compositionally biased region" description="Acidic residues" evidence="3">
    <location>
        <begin position="175"/>
        <end position="188"/>
    </location>
</feature>
<comment type="cofactor">
    <cofactor evidence="1">
        <name>a divalent metal cation</name>
        <dbReference type="ChEBI" id="CHEBI:60240"/>
    </cofactor>
</comment>
<dbReference type="Pfam" id="PF13359">
    <property type="entry name" value="DDE_Tnp_4"/>
    <property type="match status" value="1"/>
</dbReference>
<evidence type="ECO:0000259" key="4">
    <source>
        <dbReference type="Pfam" id="PF12776"/>
    </source>
</evidence>
<evidence type="ECO:0000256" key="1">
    <source>
        <dbReference type="ARBA" id="ARBA00001968"/>
    </source>
</evidence>
<feature type="domain" description="DDE Tnp4" evidence="5">
    <location>
        <begin position="501"/>
        <end position="661"/>
    </location>
</feature>
<dbReference type="InterPro" id="IPR027806">
    <property type="entry name" value="HARBI1_dom"/>
</dbReference>
<dbReference type="EMBL" id="JARKNE010000003">
    <property type="protein sequence ID" value="KAK5838857.1"/>
    <property type="molecule type" value="Genomic_DNA"/>
</dbReference>
<evidence type="ECO:0008006" key="9">
    <source>
        <dbReference type="Google" id="ProtNLM"/>
    </source>
</evidence>
<dbReference type="PANTHER" id="PTHR31704">
    <property type="entry name" value="MYB/SANT-LIKE DNA-BINDING DOMAIN PROTEIN-RELATED"/>
    <property type="match status" value="1"/>
</dbReference>
<reference evidence="7 8" key="1">
    <citation type="submission" date="2023-03" db="EMBL/GenBank/DDBJ databases">
        <title>WGS of Gossypium arboreum.</title>
        <authorList>
            <person name="Yu D."/>
        </authorList>
    </citation>
    <scope>NUCLEOTIDE SEQUENCE [LARGE SCALE GENOMIC DNA]</scope>
    <source>
        <tissue evidence="7">Leaf</tissue>
    </source>
</reference>
<dbReference type="InterPro" id="IPR024752">
    <property type="entry name" value="Myb/SANT-like_dom"/>
</dbReference>
<evidence type="ECO:0000313" key="8">
    <source>
        <dbReference type="Proteomes" id="UP001358586"/>
    </source>
</evidence>
<evidence type="ECO:0000259" key="6">
    <source>
        <dbReference type="Pfam" id="PF26138"/>
    </source>
</evidence>
<dbReference type="Pfam" id="PF12776">
    <property type="entry name" value="Myb_DNA-bind_3"/>
    <property type="match status" value="1"/>
</dbReference>
<dbReference type="Proteomes" id="UP001358586">
    <property type="component" value="Chromosome 3"/>
</dbReference>
<evidence type="ECO:0000259" key="5">
    <source>
        <dbReference type="Pfam" id="PF13359"/>
    </source>
</evidence>
<sequence>MVKTQKFVEGDSTLATKVVWDDELTLIFCELCVNEVNAGNRPTTHLNSKGWENVVALFQAKIQKNYGKPQLKNKWDTLKKAWRLWRELLKDSTGIGWCPSKRTVDATEEWWAEKIQENPDFKGFKKKGIEPQLNDLMWQMFGGIVATGENAWAPSSGVLPSGVPMGDDTPNEGFGDSDENINENEDIPPNEVPSNPSHETPNQRKETLGVVHGKGKKSSSSRKSSRNSLATHIEKLCESMASPRKSVNEIIFPHSEYSISNAMDALRDLEDEIPKKDELYYFAIKMFQIPVKREVFLSLDPDVRVWWLRREYAEQNPIASFLSLVMDEFNNIYNSFFMNYDTPELSEEAQRRIATIVTEVQHNNYHEEEEQVLSSVLLHHETYFTKQPCMDSNYTGQMWVEEVLNGHDDRCMNSFRMPKNIFHSLLHDLQTNYGLKHRKVSAMEKLALSLYILGNRESNSNAVERFQRSGETVSRIFTDMLHILSQMGIDTIKPIEVQFEEVPNHIRHDTRYWPHFKDCIGAIDGTHIKACILPSCQIPYIGREGAAHDNRIFLQALRKQQLKFPHPPPGKYYLVDSGYPQIAGFLGPYKGERYHLPDFHRGNHRASGKKEIFNHAHSSLHSVIERTFGVWKKKWPILRDIPSYSFDKQVLIVIATRVLHNYIRRHAWSNDEDFRQFENIPDMPISSGHFDRGESSSSNSESDLEIAMLRETIANSLMNQYL</sequence>
<keyword evidence="2" id="KW-0479">Metal-binding</keyword>
<accession>A0ABR0QHS0</accession>
<evidence type="ECO:0000313" key="7">
    <source>
        <dbReference type="EMBL" id="KAK5838857.1"/>
    </source>
</evidence>
<comment type="caution">
    <text evidence="7">The sequence shown here is derived from an EMBL/GenBank/DDBJ whole genome shotgun (WGS) entry which is preliminary data.</text>
</comment>
<name>A0ABR0QHS0_GOSAR</name>
<protein>
    <recommendedName>
        <fullName evidence="9">Myb/SANT-like domain-containing protein</fullName>
    </recommendedName>
</protein>
<evidence type="ECO:0000256" key="3">
    <source>
        <dbReference type="SAM" id="MobiDB-lite"/>
    </source>
</evidence>
<feature type="domain" description="DUF8040" evidence="6">
    <location>
        <begin position="392"/>
        <end position="484"/>
    </location>
</feature>
<feature type="region of interest" description="Disordered" evidence="3">
    <location>
        <begin position="156"/>
        <end position="228"/>
    </location>
</feature>
<dbReference type="InterPro" id="IPR058353">
    <property type="entry name" value="DUF8040"/>
</dbReference>
<proteinExistence type="predicted"/>
<evidence type="ECO:0000256" key="2">
    <source>
        <dbReference type="ARBA" id="ARBA00022723"/>
    </source>
</evidence>
<dbReference type="PANTHER" id="PTHR31704:SF37">
    <property type="entry name" value="HEAT SHOCK PROTEIN"/>
    <property type="match status" value="1"/>
</dbReference>
<organism evidence="7 8">
    <name type="scientific">Gossypium arboreum</name>
    <name type="common">Tree cotton</name>
    <name type="synonym">Gossypium nanking</name>
    <dbReference type="NCBI Taxonomy" id="29729"/>
    <lineage>
        <taxon>Eukaryota</taxon>
        <taxon>Viridiplantae</taxon>
        <taxon>Streptophyta</taxon>
        <taxon>Embryophyta</taxon>
        <taxon>Tracheophyta</taxon>
        <taxon>Spermatophyta</taxon>
        <taxon>Magnoliopsida</taxon>
        <taxon>eudicotyledons</taxon>
        <taxon>Gunneridae</taxon>
        <taxon>Pentapetalae</taxon>
        <taxon>rosids</taxon>
        <taxon>malvids</taxon>
        <taxon>Malvales</taxon>
        <taxon>Malvaceae</taxon>
        <taxon>Malvoideae</taxon>
        <taxon>Gossypium</taxon>
    </lineage>
</organism>
<keyword evidence="8" id="KW-1185">Reference proteome</keyword>